<protein>
    <submittedName>
        <fullName evidence="8">Protein SRG1 isoform B</fullName>
    </submittedName>
</protein>
<sequence length="439" mass="49866">MAMHGTSCLVPSVQELAKQPIIEVPERYVHANQDPHILSNTISLPQVPIIDLHQLLSEDPSELEKLDHACKEWGFFQLINHGVDPPVVENMKIGVQEFFNLPMEEKQKFWQTPEDMQGFGQLFVVSEEQKLEWADMFYAHTFPLHSRNPHLIPKIPQPFRENLENYCLELRKMCITIIGLMKKALKIKTNELSELFEDPSQGIRMNYYPPCPQPERVIGINPHSDSGALTILLQVNEVEGLQIRKDGKWIPVKPLSNAFVINVGDMLEILTNGIYRSIEHRGIVNSEKERISIAMFHRPQMSRVIGPAPSLVTPERPALFKRIGVADYLNGFLKRELKGKSYMDVIRIQNEIALKLCLGDLLVMGSNPETVSLHMQGGDITEALASIADGHDWETDFGVSPEPHIKPELKWSDMHASLPNVPEPLFGYEVIIHLVFDKC</sequence>
<dbReference type="Proteomes" id="UP000289340">
    <property type="component" value="Chromosome 2"/>
</dbReference>
<dbReference type="GO" id="GO:0046872">
    <property type="term" value="F:metal ion binding"/>
    <property type="evidence" value="ECO:0007669"/>
    <property type="project" value="UniProtKB-KW"/>
</dbReference>
<name>A0A445LN04_GLYSO</name>
<evidence type="ECO:0000256" key="5">
    <source>
        <dbReference type="ARBA" id="ARBA00023004"/>
    </source>
</evidence>
<dbReference type="AlphaFoldDB" id="A0A445LN04"/>
<evidence type="ECO:0000313" key="9">
    <source>
        <dbReference type="Proteomes" id="UP000289340"/>
    </source>
</evidence>
<comment type="similarity">
    <text evidence="1 6">Belongs to the iron/ascorbate-dependent oxidoreductase family.</text>
</comment>
<gene>
    <name evidence="8" type="ORF">D0Y65_003729</name>
</gene>
<evidence type="ECO:0000256" key="4">
    <source>
        <dbReference type="ARBA" id="ARBA00023002"/>
    </source>
</evidence>
<dbReference type="PANTHER" id="PTHR47991">
    <property type="entry name" value="OXOGLUTARATE/IRON-DEPENDENT DIOXYGENASE"/>
    <property type="match status" value="1"/>
</dbReference>
<reference evidence="8 9" key="1">
    <citation type="submission" date="2018-09" db="EMBL/GenBank/DDBJ databases">
        <title>A high-quality reference genome of wild soybean provides a powerful tool to mine soybean genomes.</title>
        <authorList>
            <person name="Xie M."/>
            <person name="Chung C.Y.L."/>
            <person name="Li M.-W."/>
            <person name="Wong F.-L."/>
            <person name="Chan T.-F."/>
            <person name="Lam H.-M."/>
        </authorList>
    </citation>
    <scope>NUCLEOTIDE SEQUENCE [LARGE SCALE GENOMIC DNA]</scope>
    <source>
        <strain evidence="9">cv. W05</strain>
        <tissue evidence="8">Hypocotyl of etiolated seedlings</tissue>
    </source>
</reference>
<dbReference type="SUPFAM" id="SSF51197">
    <property type="entry name" value="Clavaminate synthase-like"/>
    <property type="match status" value="1"/>
</dbReference>
<dbReference type="GO" id="GO:0031418">
    <property type="term" value="F:L-ascorbic acid binding"/>
    <property type="evidence" value="ECO:0007669"/>
    <property type="project" value="UniProtKB-KW"/>
</dbReference>
<dbReference type="InterPro" id="IPR044861">
    <property type="entry name" value="IPNS-like_FE2OG_OXY"/>
</dbReference>
<evidence type="ECO:0000259" key="7">
    <source>
        <dbReference type="PROSITE" id="PS51471"/>
    </source>
</evidence>
<dbReference type="InterPro" id="IPR026992">
    <property type="entry name" value="DIOX_N"/>
</dbReference>
<dbReference type="InterPro" id="IPR050295">
    <property type="entry name" value="Plant_2OG-oxidoreductases"/>
</dbReference>
<dbReference type="FunFam" id="2.60.120.330:FF:000001">
    <property type="entry name" value="Protein SRG1"/>
    <property type="match status" value="1"/>
</dbReference>
<keyword evidence="3" id="KW-0847">Vitamin C</keyword>
<accession>A0A445LN04</accession>
<feature type="domain" description="Fe2OG dioxygenase" evidence="7">
    <location>
        <begin position="199"/>
        <end position="299"/>
    </location>
</feature>
<evidence type="ECO:0000256" key="3">
    <source>
        <dbReference type="ARBA" id="ARBA00022896"/>
    </source>
</evidence>
<organism evidence="8 9">
    <name type="scientific">Glycine soja</name>
    <name type="common">Wild soybean</name>
    <dbReference type="NCBI Taxonomy" id="3848"/>
    <lineage>
        <taxon>Eukaryota</taxon>
        <taxon>Viridiplantae</taxon>
        <taxon>Streptophyta</taxon>
        <taxon>Embryophyta</taxon>
        <taxon>Tracheophyta</taxon>
        <taxon>Spermatophyta</taxon>
        <taxon>Magnoliopsida</taxon>
        <taxon>eudicotyledons</taxon>
        <taxon>Gunneridae</taxon>
        <taxon>Pentapetalae</taxon>
        <taxon>rosids</taxon>
        <taxon>fabids</taxon>
        <taxon>Fabales</taxon>
        <taxon>Fabaceae</taxon>
        <taxon>Papilionoideae</taxon>
        <taxon>50 kb inversion clade</taxon>
        <taxon>NPAAA clade</taxon>
        <taxon>indigoferoid/millettioid clade</taxon>
        <taxon>Phaseoleae</taxon>
        <taxon>Glycine</taxon>
        <taxon>Glycine subgen. Soja</taxon>
    </lineage>
</organism>
<proteinExistence type="inferred from homology"/>
<evidence type="ECO:0000256" key="2">
    <source>
        <dbReference type="ARBA" id="ARBA00022723"/>
    </source>
</evidence>
<dbReference type="InterPro" id="IPR027443">
    <property type="entry name" value="IPNS-like_sf"/>
</dbReference>
<dbReference type="EMBL" id="QZWG01000002">
    <property type="protein sequence ID" value="RZC24669.1"/>
    <property type="molecule type" value="Genomic_DNA"/>
</dbReference>
<keyword evidence="4 6" id="KW-0560">Oxidoreductase</keyword>
<dbReference type="InterPro" id="IPR005123">
    <property type="entry name" value="Oxoglu/Fe-dep_dioxygenase_dom"/>
</dbReference>
<keyword evidence="9" id="KW-1185">Reference proteome</keyword>
<evidence type="ECO:0000256" key="6">
    <source>
        <dbReference type="RuleBase" id="RU003682"/>
    </source>
</evidence>
<keyword evidence="5 6" id="KW-0408">Iron</keyword>
<keyword evidence="2 6" id="KW-0479">Metal-binding</keyword>
<comment type="caution">
    <text evidence="8">The sequence shown here is derived from an EMBL/GenBank/DDBJ whole genome shotgun (WGS) entry which is preliminary data.</text>
</comment>
<dbReference type="GO" id="GO:0016491">
    <property type="term" value="F:oxidoreductase activity"/>
    <property type="evidence" value="ECO:0007669"/>
    <property type="project" value="UniProtKB-KW"/>
</dbReference>
<dbReference type="Pfam" id="PF14226">
    <property type="entry name" value="DIOX_N"/>
    <property type="match status" value="1"/>
</dbReference>
<dbReference type="Gene3D" id="2.60.120.330">
    <property type="entry name" value="B-lactam Antibiotic, Isopenicillin N Synthase, Chain"/>
    <property type="match status" value="1"/>
</dbReference>
<evidence type="ECO:0000313" key="8">
    <source>
        <dbReference type="EMBL" id="RZC24669.1"/>
    </source>
</evidence>
<dbReference type="PROSITE" id="PS51471">
    <property type="entry name" value="FE2OG_OXY"/>
    <property type="match status" value="1"/>
</dbReference>
<dbReference type="Pfam" id="PF03171">
    <property type="entry name" value="2OG-FeII_Oxy"/>
    <property type="match status" value="1"/>
</dbReference>
<evidence type="ECO:0000256" key="1">
    <source>
        <dbReference type="ARBA" id="ARBA00008056"/>
    </source>
</evidence>